<feature type="compositionally biased region" description="Acidic residues" evidence="1">
    <location>
        <begin position="61"/>
        <end position="92"/>
    </location>
</feature>
<proteinExistence type="predicted"/>
<keyword evidence="3" id="KW-1185">Reference proteome</keyword>
<dbReference type="Proteomes" id="UP000276215">
    <property type="component" value="Unassembled WGS sequence"/>
</dbReference>
<evidence type="ECO:0000313" key="3">
    <source>
        <dbReference type="Proteomes" id="UP000276215"/>
    </source>
</evidence>
<evidence type="ECO:0000256" key="1">
    <source>
        <dbReference type="SAM" id="MobiDB-lite"/>
    </source>
</evidence>
<reference evidence="2 3" key="1">
    <citation type="journal article" date="2018" name="Nat. Ecol. Evol.">
        <title>Pezizomycetes genomes reveal the molecular basis of ectomycorrhizal truffle lifestyle.</title>
        <authorList>
            <person name="Murat C."/>
            <person name="Payen T."/>
            <person name="Noel B."/>
            <person name="Kuo A."/>
            <person name="Morin E."/>
            <person name="Chen J."/>
            <person name="Kohler A."/>
            <person name="Krizsan K."/>
            <person name="Balestrini R."/>
            <person name="Da Silva C."/>
            <person name="Montanini B."/>
            <person name="Hainaut M."/>
            <person name="Levati E."/>
            <person name="Barry K.W."/>
            <person name="Belfiori B."/>
            <person name="Cichocki N."/>
            <person name="Clum A."/>
            <person name="Dockter R.B."/>
            <person name="Fauchery L."/>
            <person name="Guy J."/>
            <person name="Iotti M."/>
            <person name="Le Tacon F."/>
            <person name="Lindquist E.A."/>
            <person name="Lipzen A."/>
            <person name="Malagnac F."/>
            <person name="Mello A."/>
            <person name="Molinier V."/>
            <person name="Miyauchi S."/>
            <person name="Poulain J."/>
            <person name="Riccioni C."/>
            <person name="Rubini A."/>
            <person name="Sitrit Y."/>
            <person name="Splivallo R."/>
            <person name="Traeger S."/>
            <person name="Wang M."/>
            <person name="Zifcakova L."/>
            <person name="Wipf D."/>
            <person name="Zambonelli A."/>
            <person name="Paolocci F."/>
            <person name="Nowrousian M."/>
            <person name="Ottonello S."/>
            <person name="Baldrian P."/>
            <person name="Spatafora J.W."/>
            <person name="Henrissat B."/>
            <person name="Nagy L.G."/>
            <person name="Aury J.M."/>
            <person name="Wincker P."/>
            <person name="Grigoriev I.V."/>
            <person name="Bonfante P."/>
            <person name="Martin F.M."/>
        </authorList>
    </citation>
    <scope>NUCLEOTIDE SEQUENCE [LARGE SCALE GENOMIC DNA]</scope>
    <source>
        <strain evidence="2 3">120613-1</strain>
    </source>
</reference>
<evidence type="ECO:0000313" key="2">
    <source>
        <dbReference type="EMBL" id="RPA97188.1"/>
    </source>
</evidence>
<feature type="region of interest" description="Disordered" evidence="1">
    <location>
        <begin position="181"/>
        <end position="200"/>
    </location>
</feature>
<gene>
    <name evidence="2" type="ORF">L873DRAFT_1791218</name>
</gene>
<dbReference type="AlphaFoldDB" id="A0A3N4JJN3"/>
<name>A0A3N4JJN3_9PEZI</name>
<accession>A0A3N4JJN3</accession>
<protein>
    <submittedName>
        <fullName evidence="2">Uncharacterized protein</fullName>
    </submittedName>
</protein>
<organism evidence="2 3">
    <name type="scientific">Choiromyces venosus 120613-1</name>
    <dbReference type="NCBI Taxonomy" id="1336337"/>
    <lineage>
        <taxon>Eukaryota</taxon>
        <taxon>Fungi</taxon>
        <taxon>Dikarya</taxon>
        <taxon>Ascomycota</taxon>
        <taxon>Pezizomycotina</taxon>
        <taxon>Pezizomycetes</taxon>
        <taxon>Pezizales</taxon>
        <taxon>Tuberaceae</taxon>
        <taxon>Choiromyces</taxon>
    </lineage>
</organism>
<feature type="region of interest" description="Disordered" evidence="1">
    <location>
        <begin position="1"/>
        <end position="162"/>
    </location>
</feature>
<dbReference type="EMBL" id="ML120407">
    <property type="protein sequence ID" value="RPA97188.1"/>
    <property type="molecule type" value="Genomic_DNA"/>
</dbReference>
<feature type="compositionally biased region" description="Polar residues" evidence="1">
    <location>
        <begin position="191"/>
        <end position="200"/>
    </location>
</feature>
<feature type="compositionally biased region" description="Polar residues" evidence="1">
    <location>
        <begin position="135"/>
        <end position="146"/>
    </location>
</feature>
<feature type="compositionally biased region" description="Basic and acidic residues" evidence="1">
    <location>
        <begin position="1"/>
        <end position="29"/>
    </location>
</feature>
<sequence>MTKTRERNIITPRRSDRISKRSSDKRSCFKEAISISSDSSDDDCVVAGYGGSPKYISPDSPGDDDSPVGSSEDNDGDWGTSEGEELEPELVGEGDWGKESEEDDEDEDIRRPVKRARLSQQVSGCGKSPFHRQSRSNMSGSGTAEQVESHSDARIGTPAEQPYLVGEVTESLELTVSRANLGLDMEDGTDGNKSLSAEDR</sequence>